<organism evidence="2 3">
    <name type="scientific">Enterococcus cecorum</name>
    <dbReference type="NCBI Taxonomy" id="44008"/>
    <lineage>
        <taxon>Bacteria</taxon>
        <taxon>Bacillati</taxon>
        <taxon>Bacillota</taxon>
        <taxon>Bacilli</taxon>
        <taxon>Lactobacillales</taxon>
        <taxon>Enterococcaceae</taxon>
        <taxon>Enterococcus</taxon>
    </lineage>
</organism>
<dbReference type="EMBL" id="LEOY01000008">
    <property type="protein sequence ID" value="RBR29466.1"/>
    <property type="molecule type" value="Genomic_DNA"/>
</dbReference>
<accession>A0A366SHG3</accession>
<keyword evidence="1" id="KW-1133">Transmembrane helix</keyword>
<gene>
    <name evidence="2" type="ORF">EB18_01252</name>
</gene>
<comment type="caution">
    <text evidence="2">The sequence shown here is derived from an EMBL/GenBank/DDBJ whole genome shotgun (WGS) entry which is preliminary data.</text>
</comment>
<evidence type="ECO:0000256" key="1">
    <source>
        <dbReference type="SAM" id="Phobius"/>
    </source>
</evidence>
<evidence type="ECO:0000313" key="3">
    <source>
        <dbReference type="Proteomes" id="UP000252800"/>
    </source>
</evidence>
<name>A0A366SHG3_9ENTE</name>
<protein>
    <submittedName>
        <fullName evidence="2">Uncharacterized protein</fullName>
    </submittedName>
</protein>
<keyword evidence="1" id="KW-0812">Transmembrane</keyword>
<reference evidence="2 3" key="1">
    <citation type="submission" date="2015-06" db="EMBL/GenBank/DDBJ databases">
        <title>The Genome Sequence of Enterococcus cecorum 170AEA1.</title>
        <authorList>
            <consortium name="The Broad Institute Genomics Platform"/>
            <consortium name="The Broad Institute Genome Sequencing Center for Infectious Disease"/>
            <person name="Earl A.M."/>
            <person name="Van Tyne D."/>
            <person name="Lebreton F."/>
            <person name="Saavedra J.T."/>
            <person name="Gilmore M.S."/>
            <person name="Manson McGuire A."/>
            <person name="Clock S."/>
            <person name="Crupain M."/>
            <person name="Rangan U."/>
            <person name="Young S."/>
            <person name="Abouelleil A."/>
            <person name="Cao P."/>
            <person name="Chapman S.B."/>
            <person name="Griggs A."/>
            <person name="Priest M."/>
            <person name="Shea T."/>
            <person name="Wortman J."/>
            <person name="Nusbaum C."/>
            <person name="Birren B."/>
        </authorList>
    </citation>
    <scope>NUCLEOTIDE SEQUENCE [LARGE SCALE GENOMIC DNA]</scope>
    <source>
        <strain evidence="2 3">170AEA1</strain>
    </source>
</reference>
<feature type="transmembrane region" description="Helical" evidence="1">
    <location>
        <begin position="21"/>
        <end position="41"/>
    </location>
</feature>
<keyword evidence="1" id="KW-0472">Membrane</keyword>
<feature type="transmembrane region" description="Helical" evidence="1">
    <location>
        <begin position="189"/>
        <end position="209"/>
    </location>
</feature>
<dbReference type="AlphaFoldDB" id="A0A366SHG3"/>
<sequence>MIQRFNREFHHFIQLLSKNAIYRLMIAIFFIIVIYLSTVFFDQIPSSLLSYLPVYQEDIGAIINSQIFEILLLLIGLLLPVNLFHTFLFEDNAFFLIRKNYRKSHFIACQILQCIYCGIYLVLCVLFPFILSVSTVTFDSWFIYSIILLVLLFNICQLCSMFHTLYLGYTLSLSYLLLLAIFSRQILNHFYITLIIQIGLLTLITIYAYHKYQNYEFI</sequence>
<feature type="transmembrane region" description="Helical" evidence="1">
    <location>
        <begin position="141"/>
        <end position="159"/>
    </location>
</feature>
<proteinExistence type="predicted"/>
<feature type="transmembrane region" description="Helical" evidence="1">
    <location>
        <begin position="166"/>
        <end position="183"/>
    </location>
</feature>
<feature type="transmembrane region" description="Helical" evidence="1">
    <location>
        <begin position="105"/>
        <end position="129"/>
    </location>
</feature>
<evidence type="ECO:0000313" key="2">
    <source>
        <dbReference type="EMBL" id="RBR29466.1"/>
    </source>
</evidence>
<feature type="transmembrane region" description="Helical" evidence="1">
    <location>
        <begin position="61"/>
        <end position="84"/>
    </location>
</feature>
<dbReference type="Proteomes" id="UP000252800">
    <property type="component" value="Unassembled WGS sequence"/>
</dbReference>